<gene>
    <name evidence="1" type="ORF">RHMOL_Rhmol01G0034700</name>
</gene>
<dbReference type="EMBL" id="CM046388">
    <property type="protein sequence ID" value="KAI8570449.1"/>
    <property type="molecule type" value="Genomic_DNA"/>
</dbReference>
<comment type="caution">
    <text evidence="1">The sequence shown here is derived from an EMBL/GenBank/DDBJ whole genome shotgun (WGS) entry which is preliminary data.</text>
</comment>
<organism evidence="1 2">
    <name type="scientific">Rhododendron molle</name>
    <name type="common">Chinese azalea</name>
    <name type="synonym">Azalea mollis</name>
    <dbReference type="NCBI Taxonomy" id="49168"/>
    <lineage>
        <taxon>Eukaryota</taxon>
        <taxon>Viridiplantae</taxon>
        <taxon>Streptophyta</taxon>
        <taxon>Embryophyta</taxon>
        <taxon>Tracheophyta</taxon>
        <taxon>Spermatophyta</taxon>
        <taxon>Magnoliopsida</taxon>
        <taxon>eudicotyledons</taxon>
        <taxon>Gunneridae</taxon>
        <taxon>Pentapetalae</taxon>
        <taxon>asterids</taxon>
        <taxon>Ericales</taxon>
        <taxon>Ericaceae</taxon>
        <taxon>Ericoideae</taxon>
        <taxon>Rhodoreae</taxon>
        <taxon>Rhododendron</taxon>
    </lineage>
</organism>
<reference evidence="1" key="1">
    <citation type="submission" date="2022-02" db="EMBL/GenBank/DDBJ databases">
        <title>Plant Genome Project.</title>
        <authorList>
            <person name="Zhang R.-G."/>
        </authorList>
    </citation>
    <scope>NUCLEOTIDE SEQUENCE</scope>
    <source>
        <strain evidence="1">AT1</strain>
    </source>
</reference>
<evidence type="ECO:0000313" key="1">
    <source>
        <dbReference type="EMBL" id="KAI8570449.1"/>
    </source>
</evidence>
<accession>A0ACC0PZ86</accession>
<keyword evidence="2" id="KW-1185">Reference proteome</keyword>
<sequence>MDIHSAIRDAEKGSDAQIEDFLYKNGAKSSKPLRELPEDEPKWKKNKNHTLMVVSSLIATMAFLVGLTPPGGVFVDTSAGDKGGKAIIAYRYPNAYPCLMYVNTVGFLVSLTTILLLIIALPEEQRVVRWIRSVGSWLAIMTTAFVYTFCVIIVTPNIKHERSVSIAILVTVIFWAVVASLILHVLFIRARIRERGSPNQSTEMTQIIPPRPPPGEERGNPNQSMEMTQIIPPRPPPGEVSGSENIV</sequence>
<evidence type="ECO:0000313" key="2">
    <source>
        <dbReference type="Proteomes" id="UP001062846"/>
    </source>
</evidence>
<proteinExistence type="predicted"/>
<name>A0ACC0PZ86_RHOML</name>
<dbReference type="Proteomes" id="UP001062846">
    <property type="component" value="Chromosome 1"/>
</dbReference>
<protein>
    <submittedName>
        <fullName evidence="1">Uncharacterized protein</fullName>
    </submittedName>
</protein>